<organism evidence="1">
    <name type="scientific">Candidatus Moduliflexus flocculans</name>
    <dbReference type="NCBI Taxonomy" id="1499966"/>
    <lineage>
        <taxon>Bacteria</taxon>
        <taxon>Candidatus Moduliflexota</taxon>
        <taxon>Candidatus Moduliflexia</taxon>
        <taxon>Candidatus Moduliflexales</taxon>
        <taxon>Candidatus Moduliflexaceae</taxon>
    </lineage>
</organism>
<name>A0A081BR93_9BACT</name>
<evidence type="ECO:0000313" key="1">
    <source>
        <dbReference type="EMBL" id="GAK53924.1"/>
    </source>
</evidence>
<proteinExistence type="predicted"/>
<dbReference type="HOGENOM" id="CLU_2434853_0_0_0"/>
<dbReference type="Proteomes" id="UP000030700">
    <property type="component" value="Unassembled WGS sequence"/>
</dbReference>
<dbReference type="AlphaFoldDB" id="A0A081BR93"/>
<accession>A0A081BR93</accession>
<sequence>MRCCRKTEPSAKIKDRQYHLRRMLPDEQTAILKFANDSIRGNCLNLLYLRHFDAKPKRADAENGNFLNIQSIHRKKQAQRRGFWRCARIA</sequence>
<dbReference type="EMBL" id="DF820460">
    <property type="protein sequence ID" value="GAK53924.1"/>
    <property type="molecule type" value="Genomic_DNA"/>
</dbReference>
<reference evidence="1" key="1">
    <citation type="journal article" date="2015" name="PeerJ">
        <title>First genomic representation of candidate bacterial phylum KSB3 points to enhanced environmental sensing as a trigger of wastewater bulking.</title>
        <authorList>
            <person name="Sekiguchi Y."/>
            <person name="Ohashi A."/>
            <person name="Parks D.H."/>
            <person name="Yamauchi T."/>
            <person name="Tyson G.W."/>
            <person name="Hugenholtz P."/>
        </authorList>
    </citation>
    <scope>NUCLEOTIDE SEQUENCE [LARGE SCALE GENOMIC DNA]</scope>
</reference>
<gene>
    <name evidence="1" type="ORF">U14_05199</name>
</gene>
<keyword evidence="2" id="KW-1185">Reference proteome</keyword>
<protein>
    <submittedName>
        <fullName evidence="1">Uncharacterized protein</fullName>
    </submittedName>
</protein>
<evidence type="ECO:0000313" key="2">
    <source>
        <dbReference type="Proteomes" id="UP000030700"/>
    </source>
</evidence>